<proteinExistence type="predicted"/>
<dbReference type="InterPro" id="IPR012337">
    <property type="entry name" value="RNaseH-like_sf"/>
</dbReference>
<dbReference type="CDD" id="cd06222">
    <property type="entry name" value="RNase_H_like"/>
    <property type="match status" value="1"/>
</dbReference>
<gene>
    <name evidence="2" type="ORF">J1N35_009773</name>
</gene>
<feature type="domain" description="RNase H type-1" evidence="1">
    <location>
        <begin position="115"/>
        <end position="235"/>
    </location>
</feature>
<protein>
    <recommendedName>
        <fullName evidence="1">RNase H type-1 domain-containing protein</fullName>
    </recommendedName>
</protein>
<dbReference type="OrthoDB" id="1431481at2759"/>
<keyword evidence="3" id="KW-1185">Reference proteome</keyword>
<dbReference type="InterPro" id="IPR044730">
    <property type="entry name" value="RNase_H-like_dom_plant"/>
</dbReference>
<evidence type="ECO:0000313" key="3">
    <source>
        <dbReference type="Proteomes" id="UP000828251"/>
    </source>
</evidence>
<organism evidence="2 3">
    <name type="scientific">Gossypium stocksii</name>
    <dbReference type="NCBI Taxonomy" id="47602"/>
    <lineage>
        <taxon>Eukaryota</taxon>
        <taxon>Viridiplantae</taxon>
        <taxon>Streptophyta</taxon>
        <taxon>Embryophyta</taxon>
        <taxon>Tracheophyta</taxon>
        <taxon>Spermatophyta</taxon>
        <taxon>Magnoliopsida</taxon>
        <taxon>eudicotyledons</taxon>
        <taxon>Gunneridae</taxon>
        <taxon>Pentapetalae</taxon>
        <taxon>rosids</taxon>
        <taxon>malvids</taxon>
        <taxon>Malvales</taxon>
        <taxon>Malvaceae</taxon>
        <taxon>Malvoideae</taxon>
        <taxon>Gossypium</taxon>
    </lineage>
</organism>
<dbReference type="Pfam" id="PF13456">
    <property type="entry name" value="RVT_3"/>
    <property type="match status" value="1"/>
</dbReference>
<evidence type="ECO:0000259" key="1">
    <source>
        <dbReference type="Pfam" id="PF13456"/>
    </source>
</evidence>
<reference evidence="2 3" key="1">
    <citation type="journal article" date="2021" name="Plant Biotechnol. J.">
        <title>Multi-omics assisted identification of the key and species-specific regulatory components of drought-tolerant mechanisms in Gossypium stocksii.</title>
        <authorList>
            <person name="Yu D."/>
            <person name="Ke L."/>
            <person name="Zhang D."/>
            <person name="Wu Y."/>
            <person name="Sun Y."/>
            <person name="Mei J."/>
            <person name="Sun J."/>
            <person name="Sun Y."/>
        </authorList>
    </citation>
    <scope>NUCLEOTIDE SEQUENCE [LARGE SCALE GENOMIC DNA]</scope>
    <source>
        <strain evidence="3">cv. E1</strain>
        <tissue evidence="2">Leaf</tissue>
    </source>
</reference>
<dbReference type="GO" id="GO:0003676">
    <property type="term" value="F:nucleic acid binding"/>
    <property type="evidence" value="ECO:0007669"/>
    <property type="project" value="InterPro"/>
</dbReference>
<comment type="caution">
    <text evidence="2">The sequence shown here is derived from an EMBL/GenBank/DDBJ whole genome shotgun (WGS) entry which is preliminary data.</text>
</comment>
<dbReference type="InterPro" id="IPR053151">
    <property type="entry name" value="RNase_H-like"/>
</dbReference>
<dbReference type="EMBL" id="JAIQCV010000004">
    <property type="protein sequence ID" value="KAH1106005.1"/>
    <property type="molecule type" value="Genomic_DNA"/>
</dbReference>
<dbReference type="Proteomes" id="UP000828251">
    <property type="component" value="Unassembled WGS sequence"/>
</dbReference>
<dbReference type="PANTHER" id="PTHR47723:SF19">
    <property type="entry name" value="POLYNUCLEOTIDYL TRANSFERASE, RIBONUCLEASE H-LIKE SUPERFAMILY PROTEIN"/>
    <property type="match status" value="1"/>
</dbReference>
<name>A0A9D4ABZ7_9ROSI</name>
<dbReference type="PANTHER" id="PTHR47723">
    <property type="entry name" value="OS05G0353850 PROTEIN"/>
    <property type="match status" value="1"/>
</dbReference>
<dbReference type="InterPro" id="IPR036397">
    <property type="entry name" value="RNaseH_sf"/>
</dbReference>
<accession>A0A9D4ABZ7</accession>
<sequence>MALTRPFQYLSKLIPIPTNYIPMLGKLGKVTTTKPIRLIGYQCQNEVEKVERSKKAPFLGSDRCIRWLPRQRRGNPMTGARSGRWPKIGDGENLGALGFFWKNGKVFLELKHFLNTDGAIQITSGRAATGGVVRDGFGNWVMGYNRFLGNYLIFDSELLDILGDLKLIQRKDHSNVIIHLDSLEVVKVINDNISKSSTSALIRRIHRILSQENQWILRYILKEENQCTDYLAKLAFGREEDLQLVEVP</sequence>
<dbReference type="SUPFAM" id="SSF53098">
    <property type="entry name" value="Ribonuclease H-like"/>
    <property type="match status" value="1"/>
</dbReference>
<dbReference type="GO" id="GO:0004523">
    <property type="term" value="F:RNA-DNA hybrid ribonuclease activity"/>
    <property type="evidence" value="ECO:0007669"/>
    <property type="project" value="InterPro"/>
</dbReference>
<dbReference type="AlphaFoldDB" id="A0A9D4ABZ7"/>
<evidence type="ECO:0000313" key="2">
    <source>
        <dbReference type="EMBL" id="KAH1106005.1"/>
    </source>
</evidence>
<dbReference type="Gene3D" id="3.30.420.10">
    <property type="entry name" value="Ribonuclease H-like superfamily/Ribonuclease H"/>
    <property type="match status" value="1"/>
</dbReference>
<dbReference type="InterPro" id="IPR002156">
    <property type="entry name" value="RNaseH_domain"/>
</dbReference>